<organism evidence="2 3">
    <name type="scientific">Thomasclavelia ramosa</name>
    <dbReference type="NCBI Taxonomy" id="1547"/>
    <lineage>
        <taxon>Bacteria</taxon>
        <taxon>Bacillati</taxon>
        <taxon>Bacillota</taxon>
        <taxon>Erysipelotrichia</taxon>
        <taxon>Erysipelotrichales</taxon>
        <taxon>Coprobacillaceae</taxon>
        <taxon>Thomasclavelia</taxon>
    </lineage>
</organism>
<dbReference type="InterPro" id="IPR003346">
    <property type="entry name" value="Transposase_20"/>
</dbReference>
<comment type="caution">
    <text evidence="2">The sequence shown here is derived from an EMBL/GenBank/DDBJ whole genome shotgun (WGS) entry which is preliminary data.</text>
</comment>
<dbReference type="GO" id="GO:0003677">
    <property type="term" value="F:DNA binding"/>
    <property type="evidence" value="ECO:0007669"/>
    <property type="project" value="InterPro"/>
</dbReference>
<dbReference type="PANTHER" id="PTHR33055">
    <property type="entry name" value="TRANSPOSASE FOR INSERTION SEQUENCE ELEMENT IS1111A"/>
    <property type="match status" value="1"/>
</dbReference>
<dbReference type="PANTHER" id="PTHR33055:SF3">
    <property type="entry name" value="PUTATIVE TRANSPOSASE FOR IS117-RELATED"/>
    <property type="match status" value="1"/>
</dbReference>
<gene>
    <name evidence="2" type="ORF">DXB93_09970</name>
</gene>
<dbReference type="EMBL" id="QUSL01000014">
    <property type="protein sequence ID" value="RGD84744.1"/>
    <property type="molecule type" value="Genomic_DNA"/>
</dbReference>
<dbReference type="AlphaFoldDB" id="A0A3E3ECE0"/>
<dbReference type="Proteomes" id="UP000261032">
    <property type="component" value="Unassembled WGS sequence"/>
</dbReference>
<proteinExistence type="predicted"/>
<protein>
    <submittedName>
        <fullName evidence="2">IS110 family transposase</fullName>
    </submittedName>
</protein>
<sequence length="261" mass="29683">MKFSQLRKKQGKDDTDNPFSDIFGATATAVLTDFISIDDIISMDIEELVAYLNEKSKGRFADPNLVAKLLRDCVRQSYRLDKLSYDAFNITISSNIRMIKMLEKELKSIDKQIADYAKGLHNNAMTVLTSIKGVGPVFAAGIISEIGSIDCFKNDASLAKYAGFVWGDNSSGKVISENNRLIKSGNMFLKYYLQEACNLFRKYDSDYAAFYSRKYKEVLTHKHKRALVLTTRKFVRMVFSMLHNNTLYYDQDTGEVVQISE</sequence>
<dbReference type="RefSeq" id="WP_117581534.1">
    <property type="nucleotide sequence ID" value="NZ_QUSL01000014.1"/>
</dbReference>
<evidence type="ECO:0000259" key="1">
    <source>
        <dbReference type="Pfam" id="PF02371"/>
    </source>
</evidence>
<evidence type="ECO:0000313" key="3">
    <source>
        <dbReference type="Proteomes" id="UP000261032"/>
    </source>
</evidence>
<evidence type="ECO:0000313" key="2">
    <source>
        <dbReference type="EMBL" id="RGD84744.1"/>
    </source>
</evidence>
<name>A0A3E3ECE0_9FIRM</name>
<dbReference type="Pfam" id="PF02371">
    <property type="entry name" value="Transposase_20"/>
    <property type="match status" value="1"/>
</dbReference>
<accession>A0A3E3ECE0</accession>
<reference evidence="2 3" key="1">
    <citation type="submission" date="2018-08" db="EMBL/GenBank/DDBJ databases">
        <title>A genome reference for cultivated species of the human gut microbiota.</title>
        <authorList>
            <person name="Zou Y."/>
            <person name="Xue W."/>
            <person name="Luo G."/>
        </authorList>
    </citation>
    <scope>NUCLEOTIDE SEQUENCE [LARGE SCALE GENOMIC DNA]</scope>
    <source>
        <strain evidence="2 3">OM06-4</strain>
    </source>
</reference>
<feature type="domain" description="Transposase IS116/IS110/IS902 C-terminal" evidence="1">
    <location>
        <begin position="126"/>
        <end position="211"/>
    </location>
</feature>
<dbReference type="InterPro" id="IPR047650">
    <property type="entry name" value="Transpos_IS110"/>
</dbReference>
<dbReference type="GO" id="GO:0006313">
    <property type="term" value="P:DNA transposition"/>
    <property type="evidence" value="ECO:0007669"/>
    <property type="project" value="InterPro"/>
</dbReference>
<dbReference type="GO" id="GO:0004803">
    <property type="term" value="F:transposase activity"/>
    <property type="evidence" value="ECO:0007669"/>
    <property type="project" value="InterPro"/>
</dbReference>